<dbReference type="Pfam" id="PF03544">
    <property type="entry name" value="TonB_C"/>
    <property type="match status" value="1"/>
</dbReference>
<evidence type="ECO:0000256" key="2">
    <source>
        <dbReference type="ARBA" id="ARBA00022692"/>
    </source>
</evidence>
<feature type="compositionally biased region" description="Basic and acidic residues" evidence="5">
    <location>
        <begin position="57"/>
        <end position="66"/>
    </location>
</feature>
<dbReference type="SUPFAM" id="SSF74653">
    <property type="entry name" value="TolA/TonB C-terminal domain"/>
    <property type="match status" value="1"/>
</dbReference>
<keyword evidence="9" id="KW-1185">Reference proteome</keyword>
<feature type="domain" description="TonB C-terminal" evidence="7">
    <location>
        <begin position="178"/>
        <end position="267"/>
    </location>
</feature>
<keyword evidence="3 6" id="KW-1133">Transmembrane helix</keyword>
<dbReference type="GO" id="GO:0055085">
    <property type="term" value="P:transmembrane transport"/>
    <property type="evidence" value="ECO:0007669"/>
    <property type="project" value="InterPro"/>
</dbReference>
<feature type="compositionally biased region" description="Polar residues" evidence="5">
    <location>
        <begin position="69"/>
        <end position="97"/>
    </location>
</feature>
<accession>A0A3D8JBS4</accession>
<evidence type="ECO:0000256" key="6">
    <source>
        <dbReference type="SAM" id="Phobius"/>
    </source>
</evidence>
<evidence type="ECO:0000256" key="5">
    <source>
        <dbReference type="SAM" id="MobiDB-lite"/>
    </source>
</evidence>
<dbReference type="Proteomes" id="UP000256695">
    <property type="component" value="Unassembled WGS sequence"/>
</dbReference>
<name>A0A3D8JBS4_9HELI</name>
<keyword evidence="2 6" id="KW-0812">Transmembrane</keyword>
<dbReference type="GO" id="GO:0016020">
    <property type="term" value="C:membrane"/>
    <property type="evidence" value="ECO:0007669"/>
    <property type="project" value="UniProtKB-SubCell"/>
</dbReference>
<dbReference type="Gene3D" id="3.30.1150.10">
    <property type="match status" value="1"/>
</dbReference>
<dbReference type="AlphaFoldDB" id="A0A3D8JBS4"/>
<feature type="region of interest" description="Disordered" evidence="5">
    <location>
        <begin position="56"/>
        <end position="121"/>
    </location>
</feature>
<dbReference type="InterPro" id="IPR006260">
    <property type="entry name" value="TonB/TolA_C"/>
</dbReference>
<dbReference type="EMBL" id="NXLX01000003">
    <property type="protein sequence ID" value="RDU74294.1"/>
    <property type="molecule type" value="Genomic_DNA"/>
</dbReference>
<feature type="transmembrane region" description="Helical" evidence="6">
    <location>
        <begin position="9"/>
        <end position="30"/>
    </location>
</feature>
<evidence type="ECO:0000313" key="9">
    <source>
        <dbReference type="Proteomes" id="UP000256695"/>
    </source>
</evidence>
<dbReference type="OrthoDB" id="5349195at2"/>
<evidence type="ECO:0000256" key="3">
    <source>
        <dbReference type="ARBA" id="ARBA00022989"/>
    </source>
</evidence>
<proteinExistence type="predicted"/>
<dbReference type="NCBIfam" id="TIGR01352">
    <property type="entry name" value="tonB_Cterm"/>
    <property type="match status" value="1"/>
</dbReference>
<evidence type="ECO:0000313" key="8">
    <source>
        <dbReference type="EMBL" id="RDU74294.1"/>
    </source>
</evidence>
<sequence>MKMKNNQRLFIAIFISFLLHCIFIFVIVSIKQLPTKNQKKVKLENLLVLKRGQSLDPSKKTQEAKKPSLASQNTPHTPPAHNQNAQYPSHQTLQNKNPLKEQSDSQKNSLKHSDSSHFDPKNLSLLNQEMQPEMQNLSSHAIQENDKGKDPQTIQEIDELYGEEFGDLGNAQKDFIRNNLRNIGRITQQYLSYPRVAAYFEQSGINAVEFYLHPNGDITDLKIIKSSGLKSFDNATLNTIKIAYKDYPRPQQKTLIRIKVTYSYFGF</sequence>
<comment type="subcellular location">
    <subcellularLocation>
        <location evidence="1">Membrane</location>
        <topology evidence="1">Single-pass membrane protein</topology>
    </subcellularLocation>
</comment>
<feature type="compositionally biased region" description="Basic and acidic residues" evidence="5">
    <location>
        <begin position="111"/>
        <end position="120"/>
    </location>
</feature>
<comment type="caution">
    <text evidence="8">The sequence shown here is derived from an EMBL/GenBank/DDBJ whole genome shotgun (WGS) entry which is preliminary data.</text>
</comment>
<dbReference type="InterPro" id="IPR037682">
    <property type="entry name" value="TonB_C"/>
</dbReference>
<gene>
    <name evidence="8" type="ORF">CQA57_02095</name>
</gene>
<evidence type="ECO:0000256" key="4">
    <source>
        <dbReference type="ARBA" id="ARBA00023136"/>
    </source>
</evidence>
<evidence type="ECO:0000256" key="1">
    <source>
        <dbReference type="ARBA" id="ARBA00004167"/>
    </source>
</evidence>
<dbReference type="PROSITE" id="PS52015">
    <property type="entry name" value="TONB_CTD"/>
    <property type="match status" value="1"/>
</dbReference>
<reference evidence="8 9" key="1">
    <citation type="submission" date="2018-04" db="EMBL/GenBank/DDBJ databases">
        <title>Novel Campyloabacter and Helicobacter Species and Strains.</title>
        <authorList>
            <person name="Mannion A.J."/>
            <person name="Shen Z."/>
            <person name="Fox J.G."/>
        </authorList>
    </citation>
    <scope>NUCLEOTIDE SEQUENCE [LARGE SCALE GENOMIC DNA]</scope>
    <source>
        <strain evidence="8 9">MIT 04-9362</strain>
    </source>
</reference>
<protein>
    <submittedName>
        <fullName evidence="8">Siderophore-mediated iron transporter</fullName>
    </submittedName>
</protein>
<keyword evidence="4 6" id="KW-0472">Membrane</keyword>
<evidence type="ECO:0000259" key="7">
    <source>
        <dbReference type="PROSITE" id="PS52015"/>
    </source>
</evidence>
<organism evidence="8 9">
    <name type="scientific">Helicobacter anseris</name>
    <dbReference type="NCBI Taxonomy" id="375926"/>
    <lineage>
        <taxon>Bacteria</taxon>
        <taxon>Pseudomonadati</taxon>
        <taxon>Campylobacterota</taxon>
        <taxon>Epsilonproteobacteria</taxon>
        <taxon>Campylobacterales</taxon>
        <taxon>Helicobacteraceae</taxon>
        <taxon>Helicobacter</taxon>
    </lineage>
</organism>